<accession>A0ABQ2JWZ2</accession>
<organism evidence="2 3">
    <name type="scientific">Novosphingobium indicum</name>
    <dbReference type="NCBI Taxonomy" id="462949"/>
    <lineage>
        <taxon>Bacteria</taxon>
        <taxon>Pseudomonadati</taxon>
        <taxon>Pseudomonadota</taxon>
        <taxon>Alphaproteobacteria</taxon>
        <taxon>Sphingomonadales</taxon>
        <taxon>Sphingomonadaceae</taxon>
        <taxon>Novosphingobium</taxon>
    </lineage>
</organism>
<dbReference type="Proteomes" id="UP000605099">
    <property type="component" value="Unassembled WGS sequence"/>
</dbReference>
<evidence type="ECO:0000313" key="2">
    <source>
        <dbReference type="EMBL" id="GGN59837.1"/>
    </source>
</evidence>
<feature type="chain" id="PRO_5047006950" evidence="1">
    <location>
        <begin position="23"/>
        <end position="90"/>
    </location>
</feature>
<dbReference type="RefSeq" id="WP_188822765.1">
    <property type="nucleotide sequence ID" value="NZ_BMLK01000028.1"/>
</dbReference>
<keyword evidence="3" id="KW-1185">Reference proteome</keyword>
<comment type="caution">
    <text evidence="2">The sequence shown here is derived from an EMBL/GenBank/DDBJ whole genome shotgun (WGS) entry which is preliminary data.</text>
</comment>
<reference evidence="3" key="1">
    <citation type="journal article" date="2019" name="Int. J. Syst. Evol. Microbiol.">
        <title>The Global Catalogue of Microorganisms (GCM) 10K type strain sequencing project: providing services to taxonomists for standard genome sequencing and annotation.</title>
        <authorList>
            <consortium name="The Broad Institute Genomics Platform"/>
            <consortium name="The Broad Institute Genome Sequencing Center for Infectious Disease"/>
            <person name="Wu L."/>
            <person name="Ma J."/>
        </authorList>
    </citation>
    <scope>NUCLEOTIDE SEQUENCE [LARGE SCALE GENOMIC DNA]</scope>
    <source>
        <strain evidence="3">CGMCC 1.6784</strain>
    </source>
</reference>
<evidence type="ECO:0000256" key="1">
    <source>
        <dbReference type="SAM" id="SignalP"/>
    </source>
</evidence>
<dbReference type="EMBL" id="BMLK01000028">
    <property type="protein sequence ID" value="GGN59837.1"/>
    <property type="molecule type" value="Genomic_DNA"/>
</dbReference>
<protein>
    <submittedName>
        <fullName evidence="2">Uncharacterized protein</fullName>
    </submittedName>
</protein>
<proteinExistence type="predicted"/>
<name>A0ABQ2JWZ2_9SPHN</name>
<keyword evidence="1" id="KW-0732">Signal</keyword>
<gene>
    <name evidence="2" type="ORF">GCM10011349_40790</name>
</gene>
<feature type="signal peptide" evidence="1">
    <location>
        <begin position="1"/>
        <end position="22"/>
    </location>
</feature>
<evidence type="ECO:0000313" key="3">
    <source>
        <dbReference type="Proteomes" id="UP000605099"/>
    </source>
</evidence>
<sequence>MFKTIIAAGAAALVAVPAAAHASDAREFSHEGVNYTYTTAEKGDVTVIDGRTSAGVPFRLYVRGERVSGTYNNRSVSFTKTDVVDELASK</sequence>